<keyword evidence="2" id="KW-0560">Oxidoreductase</keyword>
<feature type="signal peptide" evidence="3">
    <location>
        <begin position="1"/>
        <end position="23"/>
    </location>
</feature>
<evidence type="ECO:0000256" key="2">
    <source>
        <dbReference type="ARBA" id="ARBA00023002"/>
    </source>
</evidence>
<dbReference type="Gene3D" id="3.40.462.20">
    <property type="match status" value="1"/>
</dbReference>
<keyword evidence="3" id="KW-0732">Signal</keyword>
<dbReference type="OMA" id="VNRYQFG"/>
<dbReference type="InterPro" id="IPR006094">
    <property type="entry name" value="Oxid_FAD_bind_N"/>
</dbReference>
<dbReference type="GeneID" id="112278719"/>
<dbReference type="InterPro" id="IPR050432">
    <property type="entry name" value="FAD-linked_Oxidoreductases_BP"/>
</dbReference>
<feature type="chain" id="PRO_5044576494" description="FAD-binding PCMH-type domain-containing protein" evidence="3">
    <location>
        <begin position="24"/>
        <end position="585"/>
    </location>
</feature>
<proteinExistence type="inferred from homology"/>
<dbReference type="EnsemblPlants" id="Pp3c2_12420V3.1">
    <property type="protein sequence ID" value="Pp3c2_12420V3.1"/>
    <property type="gene ID" value="Pp3c2_12420"/>
</dbReference>
<comment type="similarity">
    <text evidence="1">Belongs to the oxygen-dependent FAD-linked oxidoreductase family.</text>
</comment>
<evidence type="ECO:0000313" key="6">
    <source>
        <dbReference type="EnsemblPlants" id="Pp3c2_12420V3.1"/>
    </source>
</evidence>
<dbReference type="SUPFAM" id="SSF56176">
    <property type="entry name" value="FAD-binding/transporter-associated domain-like"/>
    <property type="match status" value="1"/>
</dbReference>
<reference evidence="6" key="3">
    <citation type="submission" date="2020-12" db="UniProtKB">
        <authorList>
            <consortium name="EnsemblPlants"/>
        </authorList>
    </citation>
    <scope>IDENTIFICATION</scope>
</reference>
<evidence type="ECO:0000259" key="4">
    <source>
        <dbReference type="PROSITE" id="PS51387"/>
    </source>
</evidence>
<dbReference type="InterPro" id="IPR016166">
    <property type="entry name" value="FAD-bd_PCMH"/>
</dbReference>
<dbReference type="Gramene" id="Pp3c2_12420V3.2">
    <property type="protein sequence ID" value="Pp3c2_12420V3.2"/>
    <property type="gene ID" value="Pp3c2_12420"/>
</dbReference>
<dbReference type="GO" id="GO:0071949">
    <property type="term" value="F:FAD binding"/>
    <property type="evidence" value="ECO:0007669"/>
    <property type="project" value="InterPro"/>
</dbReference>
<organism evidence="5">
    <name type="scientific">Physcomitrium patens</name>
    <name type="common">Spreading-leaved earth moss</name>
    <name type="synonym">Physcomitrella patens</name>
    <dbReference type="NCBI Taxonomy" id="3218"/>
    <lineage>
        <taxon>Eukaryota</taxon>
        <taxon>Viridiplantae</taxon>
        <taxon>Streptophyta</taxon>
        <taxon>Embryophyta</taxon>
        <taxon>Bryophyta</taxon>
        <taxon>Bryophytina</taxon>
        <taxon>Bryopsida</taxon>
        <taxon>Funariidae</taxon>
        <taxon>Funariales</taxon>
        <taxon>Funariaceae</taxon>
        <taxon>Physcomitrium</taxon>
    </lineage>
</organism>
<name>A0A2K1L198_PHYPA</name>
<dbReference type="Pfam" id="PF08031">
    <property type="entry name" value="BBE"/>
    <property type="match status" value="1"/>
</dbReference>
<dbReference type="GO" id="GO:0016491">
    <property type="term" value="F:oxidoreductase activity"/>
    <property type="evidence" value="ECO:0000318"/>
    <property type="project" value="GO_Central"/>
</dbReference>
<dbReference type="PANTHER" id="PTHR13878">
    <property type="entry name" value="GULONOLACTONE OXIDASE"/>
    <property type="match status" value="1"/>
</dbReference>
<protein>
    <recommendedName>
        <fullName evidence="4">FAD-binding PCMH-type domain-containing protein</fullName>
    </recommendedName>
</protein>
<evidence type="ECO:0000313" key="7">
    <source>
        <dbReference type="Proteomes" id="UP000006727"/>
    </source>
</evidence>
<sequence length="585" mass="63787">MLTNRVSIYFVFFLAIGAGVSRGDINLCRCVDSKSACWPSPEDWDAFNVTVCGRLILPKPTGSPCHGPHRSATLCQHIRNNWFDAYLRADNAGSMQSENWEDDGQKSCSMYAPESSVCHQGRVPLYGVQVATTRDVQSAVKFAARHKLRVVVKTSGHDFLGRSSAAGSFLIWMHKWKNITIDESFVSCGGERGNPVVKVDGGVAWGEVYDALKGTGWIVLGGMSLTVSATGGFIQGGGHGALGPSFGLGADNVLQMEVVTADGEFRVVNACHDPELFFSLRGGGGGTFGVVVSVTYKLHKNPSNIVGAFLLLSPSNGTSWSVETQEEILTVWSRGTVSLDAALWAGYWGFSSVQFVGELVVPATLAAANATLTPIVRALTQIENVTATYYVMRNHSTFQDWHAADYEVIYPGTLTDYTGHRVLLGSRIIPFSALKHPRRLAKSIVAAMALGGNGAVLGHMVIGPGVRAADPHRQTSVTTAWREGIWHLASWSTWEWNATEVTKLAARNNMKGFVKSLHSAFPNAGAYLNEASIDEPQWQRSFWGYSNYRRLMAVKLRVDPLGLFVCRKCVGSELWKEDGNCNRHY</sequence>
<dbReference type="Proteomes" id="UP000006727">
    <property type="component" value="Chromosome 2"/>
</dbReference>
<evidence type="ECO:0000313" key="5">
    <source>
        <dbReference type="EMBL" id="PNR59795.1"/>
    </source>
</evidence>
<evidence type="ECO:0000256" key="1">
    <source>
        <dbReference type="ARBA" id="ARBA00005466"/>
    </source>
</evidence>
<dbReference type="EMBL" id="ABEU02000002">
    <property type="protein sequence ID" value="PNR59795.1"/>
    <property type="molecule type" value="Genomic_DNA"/>
</dbReference>
<dbReference type="EnsemblPlants" id="Pp3c2_12420V3.2">
    <property type="protein sequence ID" value="Pp3c2_12420V3.2"/>
    <property type="gene ID" value="Pp3c2_12420"/>
</dbReference>
<dbReference type="InterPro" id="IPR012951">
    <property type="entry name" value="BBE"/>
</dbReference>
<dbReference type="Pfam" id="PF01565">
    <property type="entry name" value="FAD_binding_4"/>
    <property type="match status" value="1"/>
</dbReference>
<dbReference type="InterPro" id="IPR016169">
    <property type="entry name" value="FAD-bd_PCMH_sub2"/>
</dbReference>
<evidence type="ECO:0000256" key="3">
    <source>
        <dbReference type="SAM" id="SignalP"/>
    </source>
</evidence>
<dbReference type="PANTHER" id="PTHR13878:SF91">
    <property type="entry name" value="FAD BINDING DOMAIN PROTEIN (AFU_ORTHOLOGUE AFUA_6G12070)-RELATED"/>
    <property type="match status" value="1"/>
</dbReference>
<dbReference type="PROSITE" id="PS51387">
    <property type="entry name" value="FAD_PCMH"/>
    <property type="match status" value="1"/>
</dbReference>
<feature type="domain" description="FAD-binding PCMH-type" evidence="4">
    <location>
        <begin position="120"/>
        <end position="301"/>
    </location>
</feature>
<dbReference type="Gramene" id="Pp3c2_12420V3.1">
    <property type="protein sequence ID" value="Pp3c2_12420V3.1"/>
    <property type="gene ID" value="Pp3c2_12420"/>
</dbReference>
<dbReference type="RefSeq" id="XP_024368149.1">
    <property type="nucleotide sequence ID" value="XM_024512381.2"/>
</dbReference>
<dbReference type="PaxDb" id="3218-PP1S183_28V6.1"/>
<dbReference type="AlphaFoldDB" id="A0A2K1L198"/>
<gene>
    <name evidence="6" type="primary">LOC112278719</name>
    <name evidence="5" type="ORF">PHYPA_002587</name>
</gene>
<dbReference type="OrthoDB" id="407275at2759"/>
<dbReference type="InterPro" id="IPR036318">
    <property type="entry name" value="FAD-bd_PCMH-like_sf"/>
</dbReference>
<dbReference type="Gene3D" id="3.30.465.10">
    <property type="match status" value="1"/>
</dbReference>
<accession>A0A2K1L198</accession>
<dbReference type="STRING" id="3218.A0A2K1L198"/>
<reference evidence="5 7" key="1">
    <citation type="journal article" date="2008" name="Science">
        <title>The Physcomitrella genome reveals evolutionary insights into the conquest of land by plants.</title>
        <authorList>
            <person name="Rensing S."/>
            <person name="Lang D."/>
            <person name="Zimmer A."/>
            <person name="Terry A."/>
            <person name="Salamov A."/>
            <person name="Shapiro H."/>
            <person name="Nishiyama T."/>
            <person name="Perroud P.-F."/>
            <person name="Lindquist E."/>
            <person name="Kamisugi Y."/>
            <person name="Tanahashi T."/>
            <person name="Sakakibara K."/>
            <person name="Fujita T."/>
            <person name="Oishi K."/>
            <person name="Shin-I T."/>
            <person name="Kuroki Y."/>
            <person name="Toyoda A."/>
            <person name="Suzuki Y."/>
            <person name="Hashimoto A."/>
            <person name="Yamaguchi K."/>
            <person name="Sugano A."/>
            <person name="Kohara Y."/>
            <person name="Fujiyama A."/>
            <person name="Anterola A."/>
            <person name="Aoki S."/>
            <person name="Ashton N."/>
            <person name="Barbazuk W.B."/>
            <person name="Barker E."/>
            <person name="Bennetzen J."/>
            <person name="Bezanilla M."/>
            <person name="Blankenship R."/>
            <person name="Cho S.H."/>
            <person name="Dutcher S."/>
            <person name="Estelle M."/>
            <person name="Fawcett J.A."/>
            <person name="Gundlach H."/>
            <person name="Hanada K."/>
            <person name="Heyl A."/>
            <person name="Hicks K.A."/>
            <person name="Hugh J."/>
            <person name="Lohr M."/>
            <person name="Mayer K."/>
            <person name="Melkozernov A."/>
            <person name="Murata T."/>
            <person name="Nelson D."/>
            <person name="Pils B."/>
            <person name="Prigge M."/>
            <person name="Reiss B."/>
            <person name="Renner T."/>
            <person name="Rombauts S."/>
            <person name="Rushton P."/>
            <person name="Sanderfoot A."/>
            <person name="Schween G."/>
            <person name="Shiu S.-H."/>
            <person name="Stueber K."/>
            <person name="Theodoulou F.L."/>
            <person name="Tu H."/>
            <person name="Van de Peer Y."/>
            <person name="Verrier P.J."/>
            <person name="Waters E."/>
            <person name="Wood A."/>
            <person name="Yang L."/>
            <person name="Cove D."/>
            <person name="Cuming A."/>
            <person name="Hasebe M."/>
            <person name="Lucas S."/>
            <person name="Mishler D.B."/>
            <person name="Reski R."/>
            <person name="Grigoriev I."/>
            <person name="Quatrano R.S."/>
            <person name="Boore J.L."/>
        </authorList>
    </citation>
    <scope>NUCLEOTIDE SEQUENCE [LARGE SCALE GENOMIC DNA]</scope>
    <source>
        <strain evidence="6 7">cv. Gransden 2004</strain>
    </source>
</reference>
<keyword evidence="7" id="KW-1185">Reference proteome</keyword>
<reference evidence="5 7" key="2">
    <citation type="journal article" date="2018" name="Plant J.">
        <title>The Physcomitrella patens chromosome-scale assembly reveals moss genome structure and evolution.</title>
        <authorList>
            <person name="Lang D."/>
            <person name="Ullrich K.K."/>
            <person name="Murat F."/>
            <person name="Fuchs J."/>
            <person name="Jenkins J."/>
            <person name="Haas F.B."/>
            <person name="Piednoel M."/>
            <person name="Gundlach H."/>
            <person name="Van Bel M."/>
            <person name="Meyberg R."/>
            <person name="Vives C."/>
            <person name="Morata J."/>
            <person name="Symeonidi A."/>
            <person name="Hiss M."/>
            <person name="Muchero W."/>
            <person name="Kamisugi Y."/>
            <person name="Saleh O."/>
            <person name="Blanc G."/>
            <person name="Decker E.L."/>
            <person name="van Gessel N."/>
            <person name="Grimwood J."/>
            <person name="Hayes R.D."/>
            <person name="Graham S.W."/>
            <person name="Gunter L.E."/>
            <person name="McDaniel S.F."/>
            <person name="Hoernstein S.N.W."/>
            <person name="Larsson A."/>
            <person name="Li F.W."/>
            <person name="Perroud P.F."/>
            <person name="Phillips J."/>
            <person name="Ranjan P."/>
            <person name="Rokshar D.S."/>
            <person name="Rothfels C.J."/>
            <person name="Schneider L."/>
            <person name="Shu S."/>
            <person name="Stevenson D.W."/>
            <person name="Thummler F."/>
            <person name="Tillich M."/>
            <person name="Villarreal Aguilar J.C."/>
            <person name="Widiez T."/>
            <person name="Wong G.K."/>
            <person name="Wymore A."/>
            <person name="Zhang Y."/>
            <person name="Zimmer A.D."/>
            <person name="Quatrano R.S."/>
            <person name="Mayer K.F.X."/>
            <person name="Goodstein D."/>
            <person name="Casacuberta J.M."/>
            <person name="Vandepoele K."/>
            <person name="Reski R."/>
            <person name="Cuming A.C."/>
            <person name="Tuskan G.A."/>
            <person name="Maumus F."/>
            <person name="Salse J."/>
            <person name="Schmutz J."/>
            <person name="Rensing S.A."/>
        </authorList>
    </citation>
    <scope>NUCLEOTIDE SEQUENCE [LARGE SCALE GENOMIC DNA]</scope>
    <source>
        <strain evidence="6 7">cv. Gransden 2004</strain>
    </source>
</reference>